<keyword evidence="3" id="KW-1185">Reference proteome</keyword>
<dbReference type="AlphaFoldDB" id="A0A964WU90"/>
<evidence type="ECO:0000313" key="3">
    <source>
        <dbReference type="Proteomes" id="UP000773614"/>
    </source>
</evidence>
<name>A0A964WU90_9HYPH</name>
<dbReference type="InterPro" id="IPR025309">
    <property type="entry name" value="KTSC_dom"/>
</dbReference>
<comment type="caution">
    <text evidence="2">The sequence shown here is derived from an EMBL/GenBank/DDBJ whole genome shotgun (WGS) entry which is preliminary data.</text>
</comment>
<feature type="domain" description="KTSC" evidence="1">
    <location>
        <begin position="5"/>
        <end position="62"/>
    </location>
</feature>
<evidence type="ECO:0000259" key="1">
    <source>
        <dbReference type="Pfam" id="PF13619"/>
    </source>
</evidence>
<gene>
    <name evidence="2" type="ORF">E4O86_13885</name>
</gene>
<dbReference type="Proteomes" id="UP000773614">
    <property type="component" value="Unassembled WGS sequence"/>
</dbReference>
<dbReference type="EMBL" id="SPKJ01000049">
    <property type="protein sequence ID" value="MYZ48801.1"/>
    <property type="molecule type" value="Genomic_DNA"/>
</dbReference>
<protein>
    <submittedName>
        <fullName evidence="2">KTSC domain-containing protein</fullName>
    </submittedName>
</protein>
<reference evidence="2" key="1">
    <citation type="submission" date="2019-03" db="EMBL/GenBank/DDBJ databases">
        <title>Afifella sp. nov., isolated from activated sludge.</title>
        <authorList>
            <person name="Li Q."/>
            <person name="Liu Y."/>
        </authorList>
    </citation>
    <scope>NUCLEOTIDE SEQUENCE</scope>
    <source>
        <strain evidence="2">L72</strain>
    </source>
</reference>
<evidence type="ECO:0000313" key="2">
    <source>
        <dbReference type="EMBL" id="MYZ48801.1"/>
    </source>
</evidence>
<accession>A0A964WU90</accession>
<organism evidence="2 3">
    <name type="scientific">Propylenella binzhouense</name>
    <dbReference type="NCBI Taxonomy" id="2555902"/>
    <lineage>
        <taxon>Bacteria</taxon>
        <taxon>Pseudomonadati</taxon>
        <taxon>Pseudomonadota</taxon>
        <taxon>Alphaproteobacteria</taxon>
        <taxon>Hyphomicrobiales</taxon>
        <taxon>Propylenellaceae</taxon>
        <taxon>Propylenella</taxon>
    </lineage>
</organism>
<dbReference type="Pfam" id="PF13619">
    <property type="entry name" value="KTSC"/>
    <property type="match status" value="1"/>
</dbReference>
<proteinExistence type="predicted"/>
<dbReference type="OrthoDB" id="8450910at2"/>
<sequence>MPRVSSSAIDRLFYDDATHDLVIVFRGTGAYLYRGVPQRIYAGLLASDSKGRFFNERIRDRYPCERLGTHRAKRIAADI</sequence>
<dbReference type="RefSeq" id="WP_161141147.1">
    <property type="nucleotide sequence ID" value="NZ_SPKJ01000049.1"/>
</dbReference>